<evidence type="ECO:0000256" key="3">
    <source>
        <dbReference type="ARBA" id="ARBA00022833"/>
    </source>
</evidence>
<dbReference type="Gene3D" id="3.30.40.10">
    <property type="entry name" value="Zinc/RING finger domain, C3HC4 (zinc finger)"/>
    <property type="match status" value="1"/>
</dbReference>
<evidence type="ECO:0000256" key="4">
    <source>
        <dbReference type="PROSITE-ProRule" id="PRU00175"/>
    </source>
</evidence>
<organism evidence="7">
    <name type="scientific">Arcella intermedia</name>
    <dbReference type="NCBI Taxonomy" id="1963864"/>
    <lineage>
        <taxon>Eukaryota</taxon>
        <taxon>Amoebozoa</taxon>
        <taxon>Tubulinea</taxon>
        <taxon>Elardia</taxon>
        <taxon>Arcellinida</taxon>
        <taxon>Sphaerothecina</taxon>
        <taxon>Arcellidae</taxon>
        <taxon>Arcella</taxon>
    </lineage>
</organism>
<dbReference type="PANTHER" id="PTHR23327">
    <property type="entry name" value="RING FINGER PROTEIN 127"/>
    <property type="match status" value="1"/>
</dbReference>
<proteinExistence type="predicted"/>
<dbReference type="InterPro" id="IPR046336">
    <property type="entry name" value="Lon_prtase_N_sf"/>
</dbReference>
<accession>A0A6B2LCC5</accession>
<dbReference type="PROSITE" id="PS00518">
    <property type="entry name" value="ZF_RING_1"/>
    <property type="match status" value="1"/>
</dbReference>
<dbReference type="PROSITE" id="PS50089">
    <property type="entry name" value="ZF_RING_2"/>
    <property type="match status" value="1"/>
</dbReference>
<dbReference type="GO" id="GO:0008270">
    <property type="term" value="F:zinc ion binding"/>
    <property type="evidence" value="ECO:0007669"/>
    <property type="project" value="UniProtKB-KW"/>
</dbReference>
<dbReference type="InterPro" id="IPR001841">
    <property type="entry name" value="Znf_RING"/>
</dbReference>
<dbReference type="SUPFAM" id="SSF57850">
    <property type="entry name" value="RING/U-box"/>
    <property type="match status" value="1"/>
</dbReference>
<feature type="domain" description="Lon N-terminal" evidence="6">
    <location>
        <begin position="88"/>
        <end position="290"/>
    </location>
</feature>
<dbReference type="InterPro" id="IPR017907">
    <property type="entry name" value="Znf_RING_CS"/>
</dbReference>
<evidence type="ECO:0000259" key="6">
    <source>
        <dbReference type="PROSITE" id="PS51787"/>
    </source>
</evidence>
<evidence type="ECO:0000256" key="1">
    <source>
        <dbReference type="ARBA" id="ARBA00022723"/>
    </source>
</evidence>
<evidence type="ECO:0000256" key="2">
    <source>
        <dbReference type="ARBA" id="ARBA00022771"/>
    </source>
</evidence>
<dbReference type="Pfam" id="PF02190">
    <property type="entry name" value="LON_substr_bdg"/>
    <property type="match status" value="1"/>
</dbReference>
<evidence type="ECO:0000313" key="7">
    <source>
        <dbReference type="EMBL" id="NDV34497.1"/>
    </source>
</evidence>
<dbReference type="SMART" id="SM00184">
    <property type="entry name" value="RING"/>
    <property type="match status" value="1"/>
</dbReference>
<dbReference type="InterPro" id="IPR013083">
    <property type="entry name" value="Znf_RING/FYVE/PHD"/>
</dbReference>
<dbReference type="Gene3D" id="2.30.130.40">
    <property type="entry name" value="LON domain-like"/>
    <property type="match status" value="1"/>
</dbReference>
<dbReference type="EMBL" id="GIBP01005528">
    <property type="protein sequence ID" value="NDV34497.1"/>
    <property type="molecule type" value="Transcribed_RNA"/>
</dbReference>
<dbReference type="Pfam" id="PF00097">
    <property type="entry name" value="zf-C3HC4"/>
    <property type="match status" value="1"/>
</dbReference>
<dbReference type="InterPro" id="IPR003111">
    <property type="entry name" value="Lon_prtase_N"/>
</dbReference>
<sequence length="295" mass="33847">MDCTICLNMLVEPISVPCGHTFCRTCLVAAQQRAQKKCPVCRAVCVIDATAQKENVQLASILKTCFPKQYAERLKEVEETKKTWKQNLPIFFFNDTLFPGGVLKLHLFEERYKLMIKRVLEGNRKFVYLPNFTNYKASKGDVGVVAEVLECRFLHDGRALLQARIVERAVVADSWVEDGTGNLAYCQYELFKDEPENDDQLQELLVTANLSLERFKGFVQRLEPIRQFTLKEQLGGFPEERSTPEAISWWLINTLSRFDGMSTSTKVALLKSNSFKWRLQTINTLFNDLLSALEQ</sequence>
<dbReference type="InterPro" id="IPR018957">
    <property type="entry name" value="Znf_C3HC4_RING-type"/>
</dbReference>
<evidence type="ECO:0000259" key="5">
    <source>
        <dbReference type="PROSITE" id="PS50089"/>
    </source>
</evidence>
<keyword evidence="1" id="KW-0479">Metal-binding</keyword>
<protein>
    <submittedName>
        <fullName evidence="7">Uncharacterized protein</fullName>
    </submittedName>
</protein>
<dbReference type="InterPro" id="IPR015947">
    <property type="entry name" value="PUA-like_sf"/>
</dbReference>
<reference evidence="7" key="1">
    <citation type="journal article" date="2020" name="J. Eukaryot. Microbiol.">
        <title>De novo Sequencing, Assembly and Annotation of the Transcriptome for the Free-Living Testate Amoeba Arcella intermedia.</title>
        <authorList>
            <person name="Ribeiro G.M."/>
            <person name="Porfirio-Sousa A.L."/>
            <person name="Maurer-Alcala X.X."/>
            <person name="Katz L.A."/>
            <person name="Lahr D.J.G."/>
        </authorList>
    </citation>
    <scope>NUCLEOTIDE SEQUENCE</scope>
</reference>
<keyword evidence="3" id="KW-0862">Zinc</keyword>
<dbReference type="SMART" id="SM00464">
    <property type="entry name" value="LON"/>
    <property type="match status" value="1"/>
</dbReference>
<dbReference type="AlphaFoldDB" id="A0A6B2LCC5"/>
<dbReference type="SUPFAM" id="SSF88697">
    <property type="entry name" value="PUA domain-like"/>
    <property type="match status" value="1"/>
</dbReference>
<keyword evidence="2 4" id="KW-0863">Zinc-finger</keyword>
<dbReference type="PROSITE" id="PS51787">
    <property type="entry name" value="LON_N"/>
    <property type="match status" value="1"/>
</dbReference>
<feature type="domain" description="RING-type" evidence="5">
    <location>
        <begin position="3"/>
        <end position="42"/>
    </location>
</feature>
<name>A0A6B2LCC5_9EUKA</name>